<dbReference type="RefSeq" id="XP_025381322.1">
    <property type="nucleotide sequence ID" value="XM_025524722.1"/>
</dbReference>
<keyword evidence="4" id="KW-1185">Reference proteome</keyword>
<evidence type="ECO:0000259" key="2">
    <source>
        <dbReference type="Pfam" id="PF08167"/>
    </source>
</evidence>
<dbReference type="OrthoDB" id="20900at2759"/>
<feature type="domain" description="Pre-rRNA-processing protein RIX1 N-terminal" evidence="2">
    <location>
        <begin position="42"/>
        <end position="192"/>
    </location>
</feature>
<dbReference type="GeneID" id="37046638"/>
<accession>A0A316YZC0</accession>
<dbReference type="InParanoid" id="A0A316YZC0"/>
<name>A0A316YZC0_9BASI</name>
<evidence type="ECO:0000256" key="1">
    <source>
        <dbReference type="SAM" id="MobiDB-lite"/>
    </source>
</evidence>
<dbReference type="Pfam" id="PF08167">
    <property type="entry name" value="RIX1"/>
    <property type="match status" value="1"/>
</dbReference>
<dbReference type="FunCoup" id="A0A316YZC0">
    <property type="interactions" value="142"/>
</dbReference>
<dbReference type="AlphaFoldDB" id="A0A316YZC0"/>
<organism evidence="3 4">
    <name type="scientific">Acaromyces ingoldii</name>
    <dbReference type="NCBI Taxonomy" id="215250"/>
    <lineage>
        <taxon>Eukaryota</taxon>
        <taxon>Fungi</taxon>
        <taxon>Dikarya</taxon>
        <taxon>Basidiomycota</taxon>
        <taxon>Ustilaginomycotina</taxon>
        <taxon>Exobasidiomycetes</taxon>
        <taxon>Exobasidiales</taxon>
        <taxon>Cryptobasidiaceae</taxon>
        <taxon>Acaromyces</taxon>
    </lineage>
</organism>
<feature type="compositionally biased region" description="Low complexity" evidence="1">
    <location>
        <begin position="746"/>
        <end position="763"/>
    </location>
</feature>
<evidence type="ECO:0000313" key="4">
    <source>
        <dbReference type="Proteomes" id="UP000245768"/>
    </source>
</evidence>
<proteinExistence type="predicted"/>
<feature type="compositionally biased region" description="Low complexity" evidence="1">
    <location>
        <begin position="673"/>
        <end position="712"/>
    </location>
</feature>
<dbReference type="InterPro" id="IPR012583">
    <property type="entry name" value="RIX1_N"/>
</dbReference>
<feature type="region of interest" description="Disordered" evidence="1">
    <location>
        <begin position="437"/>
        <end position="463"/>
    </location>
</feature>
<sequence>MAAPLNRQAAHLLLPPSSSSSSSAEIAAESVLELRRSGVLQRLSRSEAPADATEVHRLLVRCDSLVGQDSRQGFLLARELLRALPWSHVSAHASKWVSSGIANLRYAPREIVGVLDILMGSASRDRPEYHRAVVAPNLASYAGAMLNVADSTQEPAVLLPLLGSLAAQVRLHPSSCRPLAPRIHKLCAVLLFDRGILVPQATKLLSALHLTGKGAAGAAELWSATMASVLAEARAAWAACSSTFVESQEWQAAANSTATTMMPPLPSDSLEALPLAQRRLGLLLGRPPMQGMLPCLLGEATSSPVPVPTGALYSLAHAILAVSPSSPPRQHPPVDASVHAAQVACLAGAHMSAINLLVALHLTVDRGVCSSRQADTVARLLAFVEGSHYSSAHRFVAFKAISMLGLPLDPQARLVLRASRACLAQISRLLLHTHAEQQQQQQQQASASTSRPTKRAKRAYESDDLGLASQERRGLADVDGDERAACMAAMACLPALFGLLTTYLTPEHHDLAHTTALLLAAVAEVSMASDSAICAASLSALADVVALSRGSLLALLMARAGLQGATAACSPDAGLRAAGAKLRGALDAALHPRLPLRLDLKLQQDEALPTSWTVSVGQQGEEDSLKLPKVEIEEQPGSNEATAMEQVLGIRPAAAAALPLAPPSPSPHPPSPSQQQQLRTASAPSGPVSAAAPTTTTTSSPSPAVTAATAAAIRERFSPDPVKPVRRPSTPRIGSPGASPDRKSNAASGGATTAAAAFMNSVARGGGGQSGAGSPTSALTPKISSPLAAGRKLGPERPVDEDTVMESAGGRRGGGAADDVDDDDDDDDEGIPELDLGSSDEEDE</sequence>
<gene>
    <name evidence="3" type="ORF">FA10DRAFT_299440</name>
</gene>
<protein>
    <recommendedName>
        <fullName evidence="2">Pre-rRNA-processing protein RIX1 N-terminal domain-containing protein</fullName>
    </recommendedName>
</protein>
<evidence type="ECO:0000313" key="3">
    <source>
        <dbReference type="EMBL" id="PWN94124.1"/>
    </source>
</evidence>
<reference evidence="3 4" key="1">
    <citation type="journal article" date="2018" name="Mol. Biol. Evol.">
        <title>Broad Genomic Sampling Reveals a Smut Pathogenic Ancestry of the Fungal Clade Ustilaginomycotina.</title>
        <authorList>
            <person name="Kijpornyongpan T."/>
            <person name="Mondo S.J."/>
            <person name="Barry K."/>
            <person name="Sandor L."/>
            <person name="Lee J."/>
            <person name="Lipzen A."/>
            <person name="Pangilinan J."/>
            <person name="LaButti K."/>
            <person name="Hainaut M."/>
            <person name="Henrissat B."/>
            <person name="Grigoriev I.V."/>
            <person name="Spatafora J.W."/>
            <person name="Aime M.C."/>
        </authorList>
    </citation>
    <scope>NUCLEOTIDE SEQUENCE [LARGE SCALE GENOMIC DNA]</scope>
    <source>
        <strain evidence="3 4">MCA 4198</strain>
    </source>
</reference>
<dbReference type="EMBL" id="KZ819634">
    <property type="protein sequence ID" value="PWN94124.1"/>
    <property type="molecule type" value="Genomic_DNA"/>
</dbReference>
<feature type="compositionally biased region" description="Acidic residues" evidence="1">
    <location>
        <begin position="818"/>
        <end position="844"/>
    </location>
</feature>
<feature type="compositionally biased region" description="Pro residues" evidence="1">
    <location>
        <begin position="660"/>
        <end position="672"/>
    </location>
</feature>
<feature type="region of interest" description="Disordered" evidence="1">
    <location>
        <begin position="658"/>
        <end position="844"/>
    </location>
</feature>
<dbReference type="STRING" id="215250.A0A316YZC0"/>
<dbReference type="Proteomes" id="UP000245768">
    <property type="component" value="Unassembled WGS sequence"/>
</dbReference>